<evidence type="ECO:0000313" key="2">
    <source>
        <dbReference type="EMBL" id="KAL2042452.1"/>
    </source>
</evidence>
<comment type="caution">
    <text evidence="2">The sequence shown here is derived from an EMBL/GenBank/DDBJ whole genome shotgun (WGS) entry which is preliminary data.</text>
</comment>
<sequence>MIHWDSFAALVGLIGIPLMLSPNTTKVIGEIVAFIYKILYPATAKCQRIQWVDVPVGSLLQCKQNCAGSGEDRQGSDCLKSTLGNFFQRAWVSASLRNVFVTKPKQLSLDTQYVRTDQKLVQAYLLLNRYNDGRFRDEIVQFRDIDGILTAHLLNTVPPYIHSCTQTKREIELILEGYPPQYTEHVLIPQDELPKPSTQWICIASPIEEPPDIYRGGWVVAVGLNWNHNSVNRRSGTAQSTWPVIGHNMEPISQVIPGKEPVKDFKPRQMGVHRVRHVFHEIRKSFPDQETIVRAALEFIHPFFSSCADNIEPWLDPLNVPPPVAELANGLPTPRSFSEITSQLLIKSAKLFAAPYDSFYSQGYSRRLSGPEWTRIMRIFNRFGPLAFGDVEFLRPRLVFVLQAAAVGVWELMGDKRKASMTRLPEIPELQARRHIYVYDCKGVEHHDEVASAEGPLGAQIYVC</sequence>
<keyword evidence="3" id="KW-1185">Reference proteome</keyword>
<dbReference type="Proteomes" id="UP001590950">
    <property type="component" value="Unassembled WGS sequence"/>
</dbReference>
<protein>
    <submittedName>
        <fullName evidence="2">Uncharacterized protein</fullName>
    </submittedName>
</protein>
<evidence type="ECO:0000313" key="3">
    <source>
        <dbReference type="Proteomes" id="UP001590950"/>
    </source>
</evidence>
<name>A0ABR4AD45_9LECA</name>
<keyword evidence="1" id="KW-0732">Signal</keyword>
<evidence type="ECO:0000256" key="1">
    <source>
        <dbReference type="SAM" id="SignalP"/>
    </source>
</evidence>
<dbReference type="EMBL" id="JBEFKJ010000014">
    <property type="protein sequence ID" value="KAL2042452.1"/>
    <property type="molecule type" value="Genomic_DNA"/>
</dbReference>
<reference evidence="2 3" key="1">
    <citation type="submission" date="2024-09" db="EMBL/GenBank/DDBJ databases">
        <title>Rethinking Asexuality: The Enigmatic Case of Functional Sexual Genes in Lepraria (Stereocaulaceae).</title>
        <authorList>
            <person name="Doellman M."/>
            <person name="Sun Y."/>
            <person name="Barcenas-Pena A."/>
            <person name="Lumbsch H.T."/>
            <person name="Grewe F."/>
        </authorList>
    </citation>
    <scope>NUCLEOTIDE SEQUENCE [LARGE SCALE GENOMIC DNA]</scope>
    <source>
        <strain evidence="2 3">Mercado 3170</strain>
    </source>
</reference>
<accession>A0ABR4AD45</accession>
<proteinExistence type="predicted"/>
<feature type="signal peptide" evidence="1">
    <location>
        <begin position="1"/>
        <end position="21"/>
    </location>
</feature>
<gene>
    <name evidence="2" type="ORF">N7G274_004944</name>
</gene>
<feature type="chain" id="PRO_5047168836" evidence="1">
    <location>
        <begin position="22"/>
        <end position="464"/>
    </location>
</feature>
<organism evidence="2 3">
    <name type="scientific">Stereocaulon virgatum</name>
    <dbReference type="NCBI Taxonomy" id="373712"/>
    <lineage>
        <taxon>Eukaryota</taxon>
        <taxon>Fungi</taxon>
        <taxon>Dikarya</taxon>
        <taxon>Ascomycota</taxon>
        <taxon>Pezizomycotina</taxon>
        <taxon>Lecanoromycetes</taxon>
        <taxon>OSLEUM clade</taxon>
        <taxon>Lecanoromycetidae</taxon>
        <taxon>Lecanorales</taxon>
        <taxon>Lecanorineae</taxon>
        <taxon>Stereocaulaceae</taxon>
        <taxon>Stereocaulon</taxon>
    </lineage>
</organism>